<name>A0A8H7HMM5_9AGAM</name>
<dbReference type="OrthoDB" id="10467491at2759"/>
<protein>
    <submittedName>
        <fullName evidence="1">Uncharacterized protein</fullName>
    </submittedName>
</protein>
<dbReference type="Proteomes" id="UP000602905">
    <property type="component" value="Unassembled WGS sequence"/>
</dbReference>
<organism evidence="1 2">
    <name type="scientific">Rhizoctonia solani</name>
    <dbReference type="NCBI Taxonomy" id="456999"/>
    <lineage>
        <taxon>Eukaryota</taxon>
        <taxon>Fungi</taxon>
        <taxon>Dikarya</taxon>
        <taxon>Basidiomycota</taxon>
        <taxon>Agaricomycotina</taxon>
        <taxon>Agaricomycetes</taxon>
        <taxon>Cantharellales</taxon>
        <taxon>Ceratobasidiaceae</taxon>
        <taxon>Rhizoctonia</taxon>
    </lineage>
</organism>
<sequence>MVLTVPLASLEPNSDRYWRSIQRCGLSRRSTGLGTARRPGVARVALIGMDVFRRLGSKCGSNRDVDVGVLLRSIPTGGLSFFISANMPSSLDRISSGCAQATINKLYGSIKSSRNASPAIRQGVGQAYGTATRPMFIVDLGLVHMLYPGVLYAGLLTWEDPKCRGWKRLGRGSRGKFNADGTES</sequence>
<evidence type="ECO:0000313" key="2">
    <source>
        <dbReference type="Proteomes" id="UP000602905"/>
    </source>
</evidence>
<feature type="non-terminal residue" evidence="1">
    <location>
        <position position="1"/>
    </location>
</feature>
<evidence type="ECO:0000313" key="1">
    <source>
        <dbReference type="EMBL" id="KAF8701672.1"/>
    </source>
</evidence>
<accession>A0A8H7HMM5</accession>
<proteinExistence type="predicted"/>
<comment type="caution">
    <text evidence="1">The sequence shown here is derived from an EMBL/GenBank/DDBJ whole genome shotgun (WGS) entry which is preliminary data.</text>
</comment>
<reference evidence="1" key="1">
    <citation type="submission" date="2020-09" db="EMBL/GenBank/DDBJ databases">
        <title>Comparative genome analyses of four rice-infecting Rhizoctonia solani isolates reveal extensive enrichment of homogalacturonan modification genes.</title>
        <authorList>
            <person name="Lee D.-Y."/>
            <person name="Jeon J."/>
            <person name="Kim K.-T."/>
            <person name="Cheong K."/>
            <person name="Song H."/>
            <person name="Choi G."/>
            <person name="Ko J."/>
            <person name="Opiyo S.O."/>
            <person name="Zuo S."/>
            <person name="Madhav S."/>
            <person name="Lee Y.-H."/>
            <person name="Wang G.-L."/>
        </authorList>
    </citation>
    <scope>NUCLEOTIDE SEQUENCE</scope>
    <source>
        <strain evidence="1">AG1-IA WGL</strain>
    </source>
</reference>
<dbReference type="EMBL" id="JACYCD010000148">
    <property type="protein sequence ID" value="KAF8701672.1"/>
    <property type="molecule type" value="Genomic_DNA"/>
</dbReference>
<dbReference type="AlphaFoldDB" id="A0A8H7HMM5"/>
<gene>
    <name evidence="1" type="ORF">RHS03_06486</name>
</gene>